<dbReference type="EMBL" id="GL629769">
    <property type="protein sequence ID" value="EFX03200.1"/>
    <property type="molecule type" value="Genomic_DNA"/>
</dbReference>
<sequence>MKYGQQLETESVPEWSLHNIDYNTLKEFIKIHTTRDQATAIPIPGQQDTSLQRFELNFYDELYRQHDRVGLFVTTKADEINRRLPRGATTFKRQRRLAKYERTAAQLSDETRDLARFSNAQVVAFRKILKKYRKWTGSSSLGTRFRENVLSDPKSFTKRDFSHLQSQCDELLNTIRATTPLTSSPTSNSRPPTPSRQHRRSSQVHSSSSSTLQALSSSVGSEQIHIPRGPKTLTTAPVQTHYWNEYDDGSESGEVGGAGSGGYAIYLHPDDESEFPGVATLVSFFTVPIEKAKKWMNARGAAVAHLPDNGSEHSPLLSHSGVNYGAGSTLYADESASQRRLRRQNGKTPGRAGMAAMGSGHYDDVSHYGDDDDGEDGDSAGEEGEDDMFASEHEFPQGYETYYATLPSVADQRMARYRETILLRGAFGCFAAAAVLLAVTGILISTGRHRLRVEVDAGVIMGVVASLGFACAALGMVMAKSERTTLATGLLVWTTFGAICVLNGVVLLFVMGNTVRATGDVMIGSPNYATIAQRTLTMASASRQPREMPRSLSSLALLVAAAALALAVAYFRDSVNFGTSLQSAASAPQTYCYEGIKTLAEDQPSARCFSVVDGHFTEVFTPENELDSPSLSGYVIPGLWDGHGHLIQYGEFLQSVDLFGSTAAKDIRKRLLDYIGTHQGIGSKDQWLRGFGWDQMAMGGMPTAALLESDEKLKGLYVMLDRIDGHCIWVSQAVLDLLPAQIPDVPGGEIIRDPGMGVFCDNAMDLIMSLWPRPGREVKATYIRTAMQKLSSLGLVGMHDAGVIPEDLQLYRELADTEGWTIRVNAMIECKERNTFCPNEAVGLRQTTSEFLTIHGVKLFADGALGSWGSAMIDPYSDRPDMSGSLLVNGSTLLSLTRDWSEAGFQVNIHAIGDLANRYAIDALETALVDLCPSRPPAECQHEHRFRIEHAQIIHPHDQARLHSLALIPSIQPTHATSDMKYAELRLGSKRTREEAYRMKTLLRNRPILGSDFPIEPPDPFQGIYAAVVRRSPHTGKNADGTNDPWYPDEALTLDEALLGFTQGPAYGAFLEELAGVIQVGAFADWVVLDKPISSFDLEDFRDMKVRETWVGGKLSYKRE</sequence>
<dbReference type="OrthoDB" id="3501663at2759"/>
<feature type="region of interest" description="Disordered" evidence="1">
    <location>
        <begin position="333"/>
        <end position="385"/>
    </location>
</feature>
<dbReference type="SUPFAM" id="SSF51556">
    <property type="entry name" value="Metallo-dependent hydrolases"/>
    <property type="match status" value="1"/>
</dbReference>
<feature type="transmembrane region" description="Helical" evidence="2">
    <location>
        <begin position="552"/>
        <end position="571"/>
    </location>
</feature>
<feature type="compositionally biased region" description="Low complexity" evidence="1">
    <location>
        <begin position="178"/>
        <end position="190"/>
    </location>
</feature>
<dbReference type="Gene3D" id="3.10.310.70">
    <property type="match status" value="1"/>
</dbReference>
<dbReference type="Pfam" id="PF07969">
    <property type="entry name" value="Amidohydro_3"/>
    <property type="match status" value="1"/>
</dbReference>
<dbReference type="Gene3D" id="3.20.20.140">
    <property type="entry name" value="Metal-dependent hydrolases"/>
    <property type="match status" value="1"/>
</dbReference>
<evidence type="ECO:0000313" key="5">
    <source>
        <dbReference type="Proteomes" id="UP000007796"/>
    </source>
</evidence>
<accession>F0XI11</accession>
<dbReference type="GeneID" id="25976195"/>
<organism evidence="5">
    <name type="scientific">Grosmannia clavigera (strain kw1407 / UAMH 11150)</name>
    <name type="common">Blue stain fungus</name>
    <name type="synonym">Graphiocladiella clavigera</name>
    <dbReference type="NCBI Taxonomy" id="655863"/>
    <lineage>
        <taxon>Eukaryota</taxon>
        <taxon>Fungi</taxon>
        <taxon>Dikarya</taxon>
        <taxon>Ascomycota</taxon>
        <taxon>Pezizomycotina</taxon>
        <taxon>Sordariomycetes</taxon>
        <taxon>Sordariomycetidae</taxon>
        <taxon>Ophiostomatales</taxon>
        <taxon>Ophiostomataceae</taxon>
        <taxon>Leptographium</taxon>
    </lineage>
</organism>
<protein>
    <submittedName>
        <fullName evidence="4">Metal-dependent amidohydrolase</fullName>
    </submittedName>
</protein>
<keyword evidence="2" id="KW-1133">Transmembrane helix</keyword>
<keyword evidence="5" id="KW-1185">Reference proteome</keyword>
<dbReference type="AlphaFoldDB" id="F0XI11"/>
<feature type="domain" description="SPX" evidence="3">
    <location>
        <begin position="1"/>
        <end position="146"/>
    </location>
</feature>
<dbReference type="CDD" id="cd01300">
    <property type="entry name" value="YtcJ_like"/>
    <property type="match status" value="1"/>
</dbReference>
<keyword evidence="2" id="KW-0812">Transmembrane</keyword>
<dbReference type="RefSeq" id="XP_014172682.1">
    <property type="nucleotide sequence ID" value="XM_014317207.1"/>
</dbReference>
<reference evidence="4 5" key="1">
    <citation type="journal article" date="2011" name="Proc. Natl. Acad. Sci. U.S.A.">
        <title>Genome and transcriptome analyses of the mountain pine beetle-fungal symbiont Grosmannia clavigera, a lodgepole pine pathogen.</title>
        <authorList>
            <person name="DiGuistini S."/>
            <person name="Wang Y."/>
            <person name="Liao N.Y."/>
            <person name="Taylor G."/>
            <person name="Tanguay P."/>
            <person name="Feau N."/>
            <person name="Henrissat B."/>
            <person name="Chan S.K."/>
            <person name="Hesse-Orce U."/>
            <person name="Alamouti S.M."/>
            <person name="Tsui C.K.M."/>
            <person name="Docking R.T."/>
            <person name="Levasseur A."/>
            <person name="Haridas S."/>
            <person name="Robertson G."/>
            <person name="Birol I."/>
            <person name="Holt R.A."/>
            <person name="Marra M.A."/>
            <person name="Hamelin R.C."/>
            <person name="Hirst M."/>
            <person name="Jones S.J.M."/>
            <person name="Bohlmann J."/>
            <person name="Breuil C."/>
        </authorList>
    </citation>
    <scope>NUCLEOTIDE SEQUENCE [LARGE SCALE GENOMIC DNA]</scope>
    <source>
        <strain evidence="5">kw1407 / UAMH 11150</strain>
    </source>
</reference>
<dbReference type="InterPro" id="IPR011059">
    <property type="entry name" value="Metal-dep_hydrolase_composite"/>
</dbReference>
<proteinExistence type="predicted"/>
<gene>
    <name evidence="4" type="ORF">CMQ_3129</name>
</gene>
<dbReference type="CDD" id="cd14474">
    <property type="entry name" value="SPX_YDR089W"/>
    <property type="match status" value="1"/>
</dbReference>
<dbReference type="Gene3D" id="2.30.40.10">
    <property type="entry name" value="Urease, subunit C, domain 1"/>
    <property type="match status" value="1"/>
</dbReference>
<feature type="transmembrane region" description="Helical" evidence="2">
    <location>
        <begin position="490"/>
        <end position="510"/>
    </location>
</feature>
<dbReference type="InterPro" id="IPR032466">
    <property type="entry name" value="Metal_Hydrolase"/>
</dbReference>
<feature type="compositionally biased region" description="Low complexity" evidence="1">
    <location>
        <begin position="203"/>
        <end position="221"/>
    </location>
</feature>
<dbReference type="PROSITE" id="PS51382">
    <property type="entry name" value="SPX"/>
    <property type="match status" value="1"/>
</dbReference>
<dbReference type="PANTHER" id="PTHR22642">
    <property type="entry name" value="IMIDAZOLONEPROPIONASE"/>
    <property type="match status" value="1"/>
</dbReference>
<dbReference type="InterPro" id="IPR004331">
    <property type="entry name" value="SPX_dom"/>
</dbReference>
<dbReference type="InterPro" id="IPR013108">
    <property type="entry name" value="Amidohydro_3"/>
</dbReference>
<keyword evidence="4" id="KW-0378">Hydrolase</keyword>
<feature type="compositionally biased region" description="Acidic residues" evidence="1">
    <location>
        <begin position="370"/>
        <end position="385"/>
    </location>
</feature>
<dbReference type="STRING" id="655863.F0XI11"/>
<evidence type="ECO:0000256" key="2">
    <source>
        <dbReference type="SAM" id="Phobius"/>
    </source>
</evidence>
<evidence type="ECO:0000256" key="1">
    <source>
        <dbReference type="SAM" id="MobiDB-lite"/>
    </source>
</evidence>
<feature type="transmembrane region" description="Helical" evidence="2">
    <location>
        <begin position="457"/>
        <end position="478"/>
    </location>
</feature>
<dbReference type="eggNOG" id="ENOG502QSHE">
    <property type="taxonomic scope" value="Eukaryota"/>
</dbReference>
<name>F0XI11_GROCL</name>
<dbReference type="GO" id="GO:0016810">
    <property type="term" value="F:hydrolase activity, acting on carbon-nitrogen (but not peptide) bonds"/>
    <property type="evidence" value="ECO:0007669"/>
    <property type="project" value="InterPro"/>
</dbReference>
<dbReference type="Proteomes" id="UP000007796">
    <property type="component" value="Unassembled WGS sequence"/>
</dbReference>
<dbReference type="HOGENOM" id="CLU_280463_0_0_1"/>
<evidence type="ECO:0000259" key="3">
    <source>
        <dbReference type="PROSITE" id="PS51382"/>
    </source>
</evidence>
<feature type="transmembrane region" description="Helical" evidence="2">
    <location>
        <begin position="421"/>
        <end position="445"/>
    </location>
</feature>
<dbReference type="InterPro" id="IPR033932">
    <property type="entry name" value="YtcJ-like"/>
</dbReference>
<keyword evidence="2" id="KW-0472">Membrane</keyword>
<dbReference type="PANTHER" id="PTHR22642:SF2">
    <property type="entry name" value="PROTEIN LONG AFTER FAR-RED 3"/>
    <property type="match status" value="1"/>
</dbReference>
<evidence type="ECO:0000313" key="4">
    <source>
        <dbReference type="EMBL" id="EFX03200.1"/>
    </source>
</evidence>
<feature type="region of interest" description="Disordered" evidence="1">
    <location>
        <begin position="178"/>
        <end position="237"/>
    </location>
</feature>
<dbReference type="InParanoid" id="F0XI11"/>